<dbReference type="InterPro" id="IPR001245">
    <property type="entry name" value="Ser-Thr/Tyr_kinase_cat_dom"/>
</dbReference>
<accession>A0A843X4F7</accession>
<dbReference type="PANTHER" id="PTHR45631:SF202">
    <property type="entry name" value="SENESCENCE-INDUCED RECEPTOR-LIKE SERINE_THREONINE-PROTEIN KINASE"/>
    <property type="match status" value="1"/>
</dbReference>
<evidence type="ECO:0000256" key="11">
    <source>
        <dbReference type="SAM" id="Phobius"/>
    </source>
</evidence>
<dbReference type="CDD" id="cd14066">
    <property type="entry name" value="STKc_IRAK"/>
    <property type="match status" value="1"/>
</dbReference>
<keyword evidence="4 11" id="KW-0812">Transmembrane</keyword>
<evidence type="ECO:0000313" key="14">
    <source>
        <dbReference type="Proteomes" id="UP000652761"/>
    </source>
</evidence>
<dbReference type="PANTHER" id="PTHR45631">
    <property type="entry name" value="OS07G0107800 PROTEIN-RELATED"/>
    <property type="match status" value="1"/>
</dbReference>
<dbReference type="Gene3D" id="3.30.200.20">
    <property type="entry name" value="Phosphorylase Kinase, domain 1"/>
    <property type="match status" value="1"/>
</dbReference>
<gene>
    <name evidence="13" type="ORF">Taro_045229</name>
</gene>
<evidence type="ECO:0000256" key="8">
    <source>
        <dbReference type="ARBA" id="ARBA00022989"/>
    </source>
</evidence>
<evidence type="ECO:0000256" key="4">
    <source>
        <dbReference type="ARBA" id="ARBA00022692"/>
    </source>
</evidence>
<dbReference type="OrthoDB" id="1909384at2759"/>
<evidence type="ECO:0000256" key="9">
    <source>
        <dbReference type="ARBA" id="ARBA00023136"/>
    </source>
</evidence>
<comment type="caution">
    <text evidence="13">The sequence shown here is derived from an EMBL/GenBank/DDBJ whole genome shotgun (WGS) entry which is preliminary data.</text>
</comment>
<dbReference type="FunFam" id="3.30.200.20:FF:000394">
    <property type="entry name" value="Leucine-rich repeat receptor-like protein kinase"/>
    <property type="match status" value="1"/>
</dbReference>
<evidence type="ECO:0000259" key="12">
    <source>
        <dbReference type="PROSITE" id="PS50011"/>
    </source>
</evidence>
<dbReference type="PROSITE" id="PS50011">
    <property type="entry name" value="PROTEIN_KINASE_DOM"/>
    <property type="match status" value="1"/>
</dbReference>
<dbReference type="SUPFAM" id="SSF56112">
    <property type="entry name" value="Protein kinase-like (PK-like)"/>
    <property type="match status" value="1"/>
</dbReference>
<dbReference type="InterPro" id="IPR000719">
    <property type="entry name" value="Prot_kinase_dom"/>
</dbReference>
<sequence>MAGEASPPPRPKFLAFLFSLQQARIQAFATNSRTSAYNRDMSNNSLTGAIPDFLAELPSLKLLVTLNCGGSKSLGGSLMFSCRILTDNKLTGTIPSHLCEKNQSAALSVSIEGNPGTRCSQTTRKMKIFIFVPIIASVSILLVLLVTSIIVWRIRRKPSASDGLPRMQQKEELKLNNMAKATHSIFTFTEIKEITNNFEKAVGKGGFGTVYLGYLNDGTQVAVKVLSPLSSQGPKEFQAEALLLTRVHHKNLVSLLGYCNDEHNLALVYEYMDQGTLRDHLSGNNDSLYVLGWEQRVKIALQAAQGSSFAEHRDISSLSLNLSIESLTDLIFDEIKTTGLDYLHNGCRPLIIHRDVKSNNILLKHDFIAKLADFGLSRAFNDETQTPISTAVAGTLGYLDPEYCQSHRLNEKSDVYSFGIVLLEIITGRPVFSSCPERIHIIQWVESKLENGGTSNIVDTKLCGDYDINSAREMLEIAMACTSASSMERLTMSRVVIKLKECSEMDVTGGMDDSGVPSGELPFIRDSYISSLEMKNG</sequence>
<keyword evidence="5 10" id="KW-0547">Nucleotide-binding</keyword>
<evidence type="ECO:0000256" key="5">
    <source>
        <dbReference type="ARBA" id="ARBA00022741"/>
    </source>
</evidence>
<reference evidence="13" key="1">
    <citation type="submission" date="2017-07" db="EMBL/GenBank/DDBJ databases">
        <title>Taro Niue Genome Assembly and Annotation.</title>
        <authorList>
            <person name="Atibalentja N."/>
            <person name="Keating K."/>
            <person name="Fields C.J."/>
        </authorList>
    </citation>
    <scope>NUCLEOTIDE SEQUENCE</scope>
    <source>
        <strain evidence="13">Niue_2</strain>
        <tissue evidence="13">Leaf</tissue>
    </source>
</reference>
<keyword evidence="2" id="KW-0723">Serine/threonine-protein kinase</keyword>
<dbReference type="Proteomes" id="UP000652761">
    <property type="component" value="Unassembled WGS sequence"/>
</dbReference>
<dbReference type="InterPro" id="IPR011009">
    <property type="entry name" value="Kinase-like_dom_sf"/>
</dbReference>
<protein>
    <recommendedName>
        <fullName evidence="12">Protein kinase domain-containing protein</fullName>
    </recommendedName>
</protein>
<evidence type="ECO:0000256" key="3">
    <source>
        <dbReference type="ARBA" id="ARBA00022679"/>
    </source>
</evidence>
<dbReference type="SMART" id="SM00220">
    <property type="entry name" value="S_TKc"/>
    <property type="match status" value="1"/>
</dbReference>
<feature type="domain" description="Protein kinase" evidence="12">
    <location>
        <begin position="196"/>
        <end position="524"/>
    </location>
</feature>
<feature type="binding site" evidence="10">
    <location>
        <position position="224"/>
    </location>
    <ligand>
        <name>ATP</name>
        <dbReference type="ChEBI" id="CHEBI:30616"/>
    </ligand>
</feature>
<proteinExistence type="predicted"/>
<evidence type="ECO:0000256" key="6">
    <source>
        <dbReference type="ARBA" id="ARBA00022777"/>
    </source>
</evidence>
<dbReference type="Gene3D" id="3.80.10.10">
    <property type="entry name" value="Ribonuclease Inhibitor"/>
    <property type="match status" value="1"/>
</dbReference>
<dbReference type="GO" id="GO:0005524">
    <property type="term" value="F:ATP binding"/>
    <property type="evidence" value="ECO:0007669"/>
    <property type="project" value="UniProtKB-UniRule"/>
</dbReference>
<dbReference type="AlphaFoldDB" id="A0A843X4F7"/>
<keyword evidence="9 11" id="KW-0472">Membrane</keyword>
<evidence type="ECO:0000256" key="2">
    <source>
        <dbReference type="ARBA" id="ARBA00022527"/>
    </source>
</evidence>
<dbReference type="Pfam" id="PF07714">
    <property type="entry name" value="PK_Tyr_Ser-Thr"/>
    <property type="match status" value="1"/>
</dbReference>
<dbReference type="Gene3D" id="1.10.510.10">
    <property type="entry name" value="Transferase(Phosphotransferase) domain 1"/>
    <property type="match status" value="1"/>
</dbReference>
<dbReference type="GO" id="GO:0004674">
    <property type="term" value="F:protein serine/threonine kinase activity"/>
    <property type="evidence" value="ECO:0007669"/>
    <property type="project" value="UniProtKB-KW"/>
</dbReference>
<keyword evidence="8 11" id="KW-1133">Transmembrane helix</keyword>
<organism evidence="13 14">
    <name type="scientific">Colocasia esculenta</name>
    <name type="common">Wild taro</name>
    <name type="synonym">Arum esculentum</name>
    <dbReference type="NCBI Taxonomy" id="4460"/>
    <lineage>
        <taxon>Eukaryota</taxon>
        <taxon>Viridiplantae</taxon>
        <taxon>Streptophyta</taxon>
        <taxon>Embryophyta</taxon>
        <taxon>Tracheophyta</taxon>
        <taxon>Spermatophyta</taxon>
        <taxon>Magnoliopsida</taxon>
        <taxon>Liliopsida</taxon>
        <taxon>Araceae</taxon>
        <taxon>Aroideae</taxon>
        <taxon>Colocasieae</taxon>
        <taxon>Colocasia</taxon>
    </lineage>
</organism>
<evidence type="ECO:0000313" key="13">
    <source>
        <dbReference type="EMBL" id="MQM12304.1"/>
    </source>
</evidence>
<dbReference type="EMBL" id="NMUH01005267">
    <property type="protein sequence ID" value="MQM12304.1"/>
    <property type="molecule type" value="Genomic_DNA"/>
</dbReference>
<keyword evidence="3" id="KW-0808">Transferase</keyword>
<evidence type="ECO:0000256" key="10">
    <source>
        <dbReference type="PROSITE-ProRule" id="PRU10141"/>
    </source>
</evidence>
<dbReference type="InterPro" id="IPR017441">
    <property type="entry name" value="Protein_kinase_ATP_BS"/>
</dbReference>
<dbReference type="PROSITE" id="PS00108">
    <property type="entry name" value="PROTEIN_KINASE_ST"/>
    <property type="match status" value="1"/>
</dbReference>
<evidence type="ECO:0000256" key="7">
    <source>
        <dbReference type="ARBA" id="ARBA00022840"/>
    </source>
</evidence>
<keyword evidence="6" id="KW-0418">Kinase</keyword>
<comment type="subcellular location">
    <subcellularLocation>
        <location evidence="1">Cell membrane</location>
        <topology evidence="1">Single-pass membrane protein</topology>
    </subcellularLocation>
</comment>
<dbReference type="PROSITE" id="PS00107">
    <property type="entry name" value="PROTEIN_KINASE_ATP"/>
    <property type="match status" value="1"/>
</dbReference>
<dbReference type="InterPro" id="IPR032675">
    <property type="entry name" value="LRR_dom_sf"/>
</dbReference>
<name>A0A843X4F7_COLES</name>
<keyword evidence="14" id="KW-1185">Reference proteome</keyword>
<evidence type="ECO:0000256" key="1">
    <source>
        <dbReference type="ARBA" id="ARBA00004162"/>
    </source>
</evidence>
<dbReference type="InterPro" id="IPR008271">
    <property type="entry name" value="Ser/Thr_kinase_AS"/>
</dbReference>
<dbReference type="GO" id="GO:0005886">
    <property type="term" value="C:plasma membrane"/>
    <property type="evidence" value="ECO:0007669"/>
    <property type="project" value="UniProtKB-SubCell"/>
</dbReference>
<feature type="transmembrane region" description="Helical" evidence="11">
    <location>
        <begin position="128"/>
        <end position="152"/>
    </location>
</feature>
<keyword evidence="7 10" id="KW-0067">ATP-binding</keyword>